<dbReference type="PANTHER" id="PTHR43642">
    <property type="entry name" value="HYBRID SIGNAL TRANSDUCTION HISTIDINE KINASE G"/>
    <property type="match status" value="1"/>
</dbReference>
<dbReference type="Pfam" id="PF13426">
    <property type="entry name" value="PAS_9"/>
    <property type="match status" value="1"/>
</dbReference>
<dbReference type="SUPFAM" id="SSF52540">
    <property type="entry name" value="P-loop containing nucleoside triphosphate hydrolases"/>
    <property type="match status" value="1"/>
</dbReference>
<evidence type="ECO:0000259" key="6">
    <source>
        <dbReference type="PROSITE" id="PS50112"/>
    </source>
</evidence>
<dbReference type="PANTHER" id="PTHR43642:SF1">
    <property type="entry name" value="HYBRID SIGNAL TRANSDUCTION HISTIDINE KINASE G"/>
    <property type="match status" value="1"/>
</dbReference>
<feature type="domain" description="Histidine kinase" evidence="5">
    <location>
        <begin position="1603"/>
        <end position="1819"/>
    </location>
</feature>
<dbReference type="InterPro" id="IPR053159">
    <property type="entry name" value="Hybrid_Histidine_Kinase"/>
</dbReference>
<dbReference type="InterPro" id="IPR000014">
    <property type="entry name" value="PAS"/>
</dbReference>
<dbReference type="Pfam" id="PF00512">
    <property type="entry name" value="HisKA"/>
    <property type="match status" value="1"/>
</dbReference>
<dbReference type="SMART" id="SM00388">
    <property type="entry name" value="HisKA"/>
    <property type="match status" value="1"/>
</dbReference>
<dbReference type="eggNOG" id="COG4191">
    <property type="taxonomic scope" value="Bacteria"/>
</dbReference>
<proteinExistence type="predicted"/>
<dbReference type="PRINTS" id="PR00344">
    <property type="entry name" value="BCTRLSENSOR"/>
</dbReference>
<organism evidence="7 8">
    <name type="scientific">Mesorhizobium opportunistum (strain LMG 24607 / HAMBI 3007 / WSM2075)</name>
    <dbReference type="NCBI Taxonomy" id="536019"/>
    <lineage>
        <taxon>Bacteria</taxon>
        <taxon>Pseudomonadati</taxon>
        <taxon>Pseudomonadota</taxon>
        <taxon>Alphaproteobacteria</taxon>
        <taxon>Hyphomicrobiales</taxon>
        <taxon>Phyllobacteriaceae</taxon>
        <taxon>Mesorhizobium</taxon>
    </lineage>
</organism>
<dbReference type="SUPFAM" id="SSF56112">
    <property type="entry name" value="Protein kinase-like (PK-like)"/>
    <property type="match status" value="1"/>
</dbReference>
<dbReference type="STRING" id="536019.Mesop_4389"/>
<dbReference type="HOGENOM" id="CLU_000445_34_2_5"/>
<reference evidence="7 8" key="1">
    <citation type="submission" date="2010-10" db="EMBL/GenBank/DDBJ databases">
        <title>Complete sequence of Mesorhizobium opportunistum WSM2075.</title>
        <authorList>
            <consortium name="US DOE Joint Genome Institute"/>
            <person name="Lucas S."/>
            <person name="Copeland A."/>
            <person name="Lapidus A."/>
            <person name="Cheng J.-F."/>
            <person name="Bruce D."/>
            <person name="Goodwin L."/>
            <person name="Pitluck S."/>
            <person name="Chertkov O."/>
            <person name="Misra M."/>
            <person name="Detter J.C."/>
            <person name="Han C."/>
            <person name="Tapia R."/>
            <person name="Land M."/>
            <person name="Hauser L."/>
            <person name="Kyrpides N."/>
            <person name="Ovchinnikova G."/>
            <person name="Mavrommatis K.M."/>
            <person name="Tiwari R.P."/>
            <person name="Howieson J.G."/>
            <person name="O'Hara G.W."/>
            <person name="Nandasena K.G."/>
            <person name="Woyke T."/>
        </authorList>
    </citation>
    <scope>NUCLEOTIDE SEQUENCE [LARGE SCALE GENOMIC DNA]</scope>
    <source>
        <strain evidence="8">LMG 24607 / HAMBI 3007 / WSM2075</strain>
    </source>
</reference>
<dbReference type="Gene3D" id="1.10.510.10">
    <property type="entry name" value="Transferase(Phosphotransferase) domain 1"/>
    <property type="match status" value="1"/>
</dbReference>
<dbReference type="InterPro" id="IPR029016">
    <property type="entry name" value="GAF-like_dom_sf"/>
</dbReference>
<sequence>MAEDSEYALEVLREGPEFTLYRGKELGNQTPILAVSVAAEQPSLQSIRRLEHEYALASGLDAAWAARPLAMARHRGRMLLILEDSGGEPLDQAIEQHKELPIDLSRFLRIAIGLAVALGQVHKRGLIHKDIKPANALVDERGRVWLTGFGVASRLPRERQQLEAPQFIAGSLPYMAPEQTGRMNRSIDSRSDLYSLGVTLYEILTSRLPFTASDPMEWVHCHIARRAVSPTERISEIPQVLSSIVMKLLLKTAEERYQTAGGVEVDLRRCLVEWQLHGRIEPFPLAIHDTSGQLMIPEQLYGRETEIDSLLASFDRVVVEGTSELVLISGYSGVGKSSVVNELHKVLVPSRGLFAAGKFDQYKRDSPYSTLAQAFQTLVRQILVKSEGEVDRWRRILSDAVGVHGQLIVNLVPELEFIIGKQPPVSDLPSQEAQNRFKAVFRRFLGAFATPEHPLVLFLDDLQWLDAATLDLIGHLITHSEVRHLLLVGAYRDDEVGPAHLLLHTLDTIKKTDARVGEIKLGPLRSNEIGQLTASAIRCDIQRARPLSQLVQEKTGGNPFFAIQFLTELADEALLTFDPVAQAWHWEIDRIHAKGYTDNVVDLMVEKLKRLSPPTQDVLKQLACLGHATDVAILTLVQKETEEAMHETLREAVYAGLIDQQDGAYRFLHDRIQQAVYLLIPDEHRVDAHLLVGRTLLANMTDDQLVEHLFDVAGQLNRGAGQLIEPREKSQLATLNLRAGRKAKASAAYVSASVYLAAGMAMLDKTSWNNQYELTFGLWLERAECEFLSGNFEEAEQLIIDLLQRAASKVDLATTYRLKVLLHTLKSENAQAVDSALSCLRLFGIDISAHPTEAQVQAEYETVWQTLGGQPIENLIDLPMMTDPEMLAAMDVLSVLLSPANHTDFHLWSLLACRIAKMTMLHGTCGASAHGYADLGQILGPVFRRYRDGYRFAELACDVVDKQGFVAYRGKAYHAKGVVAVWTQPIATSIDFLQTAFRIATETGDLTVACYCMDKSITNFLARNDPLEAVWRESERGLDLVRKARFHDVATVIEAQQRLVATMQGRTLTFSTFSDAQFDEVDFEAQITANGTATAACLYWILKLQARFLSGDYVEALASAETAKELLWAAPVHFQRLDYIYYTALTLTTLYENASVGEKGAWNDLLALHLEQLREWAENYPPTFGDKHALVAAEIARIEGRDADAMRLYEEAISSAHDQGFVQTEGLAYELAARFYNARGSQISAIAHLRHARRCYLRWGAEGKARQLDRLYPHLAPSEAQGRDVATGSRVQHLDAESVIIASQALSGEIELPKLIKRLMRTLIENAGADRGLLILPSGGEYLIHAEARAAGNQIEVALHQEPITPITCPESLVRYVIRTQESVILDDASKPNLFSVDDYLSHRQSKSILCVPLIKQGELTGILLLENALTSHAFTPARIAVLELLAAQAAISLENTRLYSDLQEREAKVRRLVDSNIIGICIFDLDGRITEANEAFLQIVGYGRDDVTSGSLRWNSLTPSEWSGADERAFADMASSGTCRPYEKDLLRKNNDLVPVLVGGATFDELRHRGVAFVVDLTERKRAEAELAHANRVATMGQLAASIVHEVNQPIAATLTNAGTAMRFLARQPPDLEGAKHAIDRIIRDGKRTADIVSRIRDFSKNAPARKENLEINETILEISALARIPMSERAVVAKMQLAEGLPRILGDRVQLQQVILNLIMNAIEAMSEGGQPLRELSISTSKADSDAVLVAVSDTGPGLSQSNPDSIFEAFYTTKSSGLGMGLPICRSIVEAHGGRLWATPNKPHGAVFSVLLPIGEKSLENPPETLAEFPPIVAQSETR</sequence>
<dbReference type="CDD" id="cd14014">
    <property type="entry name" value="STKc_PknB_like"/>
    <property type="match status" value="1"/>
</dbReference>
<dbReference type="InterPro" id="IPR027417">
    <property type="entry name" value="P-loop_NTPase"/>
</dbReference>
<evidence type="ECO:0000259" key="5">
    <source>
        <dbReference type="PROSITE" id="PS50109"/>
    </source>
</evidence>
<comment type="catalytic activity">
    <reaction evidence="1">
        <text>ATP + protein L-histidine = ADP + protein N-phospho-L-histidine.</text>
        <dbReference type="EC" id="2.7.13.3"/>
    </reaction>
</comment>
<dbReference type="SMART" id="SM00065">
    <property type="entry name" value="GAF"/>
    <property type="match status" value="1"/>
</dbReference>
<feature type="domain" description="PAS" evidence="6">
    <location>
        <begin position="1466"/>
        <end position="1522"/>
    </location>
</feature>
<dbReference type="InterPro" id="IPR003018">
    <property type="entry name" value="GAF"/>
</dbReference>
<dbReference type="Gene3D" id="3.40.50.300">
    <property type="entry name" value="P-loop containing nucleotide triphosphate hydrolases"/>
    <property type="match status" value="1"/>
</dbReference>
<dbReference type="PROSITE" id="PS50011">
    <property type="entry name" value="PROTEIN_KINASE_DOM"/>
    <property type="match status" value="1"/>
</dbReference>
<dbReference type="SMART" id="SM00387">
    <property type="entry name" value="HATPase_c"/>
    <property type="match status" value="1"/>
</dbReference>
<dbReference type="Pfam" id="PF01590">
    <property type="entry name" value="GAF"/>
    <property type="match status" value="1"/>
</dbReference>
<dbReference type="Pfam" id="PF00069">
    <property type="entry name" value="Pkinase"/>
    <property type="match status" value="1"/>
</dbReference>
<dbReference type="GO" id="GO:0005524">
    <property type="term" value="F:ATP binding"/>
    <property type="evidence" value="ECO:0007669"/>
    <property type="project" value="InterPro"/>
</dbReference>
<keyword evidence="3" id="KW-0597">Phosphoprotein</keyword>
<evidence type="ECO:0000256" key="2">
    <source>
        <dbReference type="ARBA" id="ARBA00012438"/>
    </source>
</evidence>
<dbReference type="eggNOG" id="COG2203">
    <property type="taxonomic scope" value="Bacteria"/>
</dbReference>
<dbReference type="InterPro" id="IPR035965">
    <property type="entry name" value="PAS-like_dom_sf"/>
</dbReference>
<dbReference type="InterPro" id="IPR000719">
    <property type="entry name" value="Prot_kinase_dom"/>
</dbReference>
<dbReference type="PROSITE" id="PS50109">
    <property type="entry name" value="HIS_KIN"/>
    <property type="match status" value="1"/>
</dbReference>
<dbReference type="InterPro" id="IPR005467">
    <property type="entry name" value="His_kinase_dom"/>
</dbReference>
<dbReference type="NCBIfam" id="TIGR00229">
    <property type="entry name" value="sensory_box"/>
    <property type="match status" value="1"/>
</dbReference>
<protein>
    <recommendedName>
        <fullName evidence="2">histidine kinase</fullName>
        <ecNumber evidence="2">2.7.13.3</ecNumber>
    </recommendedName>
</protein>
<evidence type="ECO:0000313" key="7">
    <source>
        <dbReference type="EMBL" id="AEH88814.1"/>
    </source>
</evidence>
<dbReference type="SUPFAM" id="SSF55874">
    <property type="entry name" value="ATPase domain of HSP90 chaperone/DNA topoisomerase II/histidine kinase"/>
    <property type="match status" value="1"/>
</dbReference>
<dbReference type="RefSeq" id="WP_013895490.1">
    <property type="nucleotide sequence ID" value="NC_015675.1"/>
</dbReference>
<dbReference type="GO" id="GO:0000155">
    <property type="term" value="F:phosphorelay sensor kinase activity"/>
    <property type="evidence" value="ECO:0007669"/>
    <property type="project" value="InterPro"/>
</dbReference>
<dbReference type="InterPro" id="IPR041664">
    <property type="entry name" value="AAA_16"/>
</dbReference>
<name>F7YAQ4_MESOW</name>
<dbReference type="InterPro" id="IPR003594">
    <property type="entry name" value="HATPase_dom"/>
</dbReference>
<gene>
    <name evidence="7" type="ordered locus">Mesop_4389</name>
</gene>
<dbReference type="Gene3D" id="3.30.450.40">
    <property type="match status" value="1"/>
</dbReference>
<dbReference type="SMART" id="SM00091">
    <property type="entry name" value="PAS"/>
    <property type="match status" value="1"/>
</dbReference>
<dbReference type="Gene3D" id="3.30.450.20">
    <property type="entry name" value="PAS domain"/>
    <property type="match status" value="1"/>
</dbReference>
<dbReference type="InterPro" id="IPR004358">
    <property type="entry name" value="Sig_transdc_His_kin-like_C"/>
</dbReference>
<evidence type="ECO:0000256" key="1">
    <source>
        <dbReference type="ARBA" id="ARBA00000085"/>
    </source>
</evidence>
<dbReference type="InterPro" id="IPR036097">
    <property type="entry name" value="HisK_dim/P_sf"/>
</dbReference>
<dbReference type="SUPFAM" id="SSF55785">
    <property type="entry name" value="PYP-like sensor domain (PAS domain)"/>
    <property type="match status" value="1"/>
</dbReference>
<dbReference type="SUPFAM" id="SSF47384">
    <property type="entry name" value="Homodimeric domain of signal transducing histidine kinase"/>
    <property type="match status" value="1"/>
</dbReference>
<feature type="domain" description="Protein kinase" evidence="4">
    <location>
        <begin position="6"/>
        <end position="280"/>
    </location>
</feature>
<dbReference type="InterPro" id="IPR011009">
    <property type="entry name" value="Kinase-like_dom_sf"/>
</dbReference>
<dbReference type="EC" id="2.7.13.3" evidence="2"/>
<dbReference type="Proteomes" id="UP000001623">
    <property type="component" value="Chromosome"/>
</dbReference>
<dbReference type="eggNOG" id="COG3899">
    <property type="taxonomic scope" value="Bacteria"/>
</dbReference>
<dbReference type="CDD" id="cd00082">
    <property type="entry name" value="HisKA"/>
    <property type="match status" value="1"/>
</dbReference>
<dbReference type="SMART" id="SM00220">
    <property type="entry name" value="S_TKc"/>
    <property type="match status" value="1"/>
</dbReference>
<dbReference type="InterPro" id="IPR036890">
    <property type="entry name" value="HATPase_C_sf"/>
</dbReference>
<dbReference type="Gene3D" id="1.10.287.130">
    <property type="match status" value="1"/>
</dbReference>
<evidence type="ECO:0000256" key="3">
    <source>
        <dbReference type="ARBA" id="ARBA00022553"/>
    </source>
</evidence>
<dbReference type="Pfam" id="PF13191">
    <property type="entry name" value="AAA_16"/>
    <property type="match status" value="1"/>
</dbReference>
<dbReference type="EMBL" id="CP002279">
    <property type="protein sequence ID" value="AEH88814.1"/>
    <property type="molecule type" value="Genomic_DNA"/>
</dbReference>
<evidence type="ECO:0000313" key="8">
    <source>
        <dbReference type="Proteomes" id="UP000001623"/>
    </source>
</evidence>
<dbReference type="SUPFAM" id="SSF55781">
    <property type="entry name" value="GAF domain-like"/>
    <property type="match status" value="1"/>
</dbReference>
<dbReference type="CDD" id="cd00130">
    <property type="entry name" value="PAS"/>
    <property type="match status" value="1"/>
</dbReference>
<dbReference type="Pfam" id="PF02518">
    <property type="entry name" value="HATPase_c"/>
    <property type="match status" value="1"/>
</dbReference>
<dbReference type="PROSITE" id="PS50112">
    <property type="entry name" value="PAS"/>
    <property type="match status" value="1"/>
</dbReference>
<dbReference type="InterPro" id="IPR003661">
    <property type="entry name" value="HisK_dim/P_dom"/>
</dbReference>
<evidence type="ECO:0000259" key="4">
    <source>
        <dbReference type="PROSITE" id="PS50011"/>
    </source>
</evidence>
<accession>F7YAQ4</accession>
<dbReference type="Gene3D" id="3.30.565.10">
    <property type="entry name" value="Histidine kinase-like ATPase, C-terminal domain"/>
    <property type="match status" value="1"/>
</dbReference>
<dbReference type="KEGG" id="mop:Mesop_4389"/>